<reference evidence="4" key="2">
    <citation type="submission" date="2014-09" db="EMBL/GenBank/DDBJ databases">
        <title>Criblamydia sequanensis harbors a mega-plasmid encoding arsenite resistance.</title>
        <authorList>
            <person name="Bertelli C."/>
            <person name="Goesmann A."/>
            <person name="Greub G."/>
        </authorList>
    </citation>
    <scope>NUCLEOTIDE SEQUENCE [LARGE SCALE GENOMIC DNA]</scope>
    <source>
        <strain evidence="4">CRIB-18</strain>
    </source>
</reference>
<dbReference type="PANTHER" id="PTHR12411">
    <property type="entry name" value="CYSTEINE PROTEASE FAMILY C1-RELATED"/>
    <property type="match status" value="1"/>
</dbReference>
<dbReference type="CDD" id="cd02619">
    <property type="entry name" value="Peptidase_C1"/>
    <property type="match status" value="1"/>
</dbReference>
<organism evidence="4 5">
    <name type="scientific">Candidatus Criblamydia sequanensis CRIB-18</name>
    <dbReference type="NCBI Taxonomy" id="1437425"/>
    <lineage>
        <taxon>Bacteria</taxon>
        <taxon>Pseudomonadati</taxon>
        <taxon>Chlamydiota</taxon>
        <taxon>Chlamydiia</taxon>
        <taxon>Parachlamydiales</taxon>
        <taxon>Candidatus Criblamydiaceae</taxon>
        <taxon>Candidatus Criblamydia</taxon>
    </lineage>
</organism>
<comment type="similarity">
    <text evidence="1">Belongs to the peptidase C1 family.</text>
</comment>
<dbReference type="InterPro" id="IPR025660">
    <property type="entry name" value="Pept_his_AS"/>
</dbReference>
<feature type="region of interest" description="Disordered" evidence="2">
    <location>
        <begin position="250"/>
        <end position="270"/>
    </location>
</feature>
<comment type="caution">
    <text evidence="4">The sequence shown here is derived from an EMBL/GenBank/DDBJ whole genome shotgun (WGS) entry which is preliminary data.</text>
</comment>
<accession>A0A090CYH9</accession>
<dbReference type="Pfam" id="PF00112">
    <property type="entry name" value="Peptidase_C1"/>
    <property type="match status" value="1"/>
</dbReference>
<evidence type="ECO:0000259" key="3">
    <source>
        <dbReference type="SMART" id="SM00645"/>
    </source>
</evidence>
<dbReference type="AlphaFoldDB" id="A0A090CYH9"/>
<dbReference type="OrthoDB" id="3648721at2"/>
<dbReference type="SUPFAM" id="SSF54001">
    <property type="entry name" value="Cysteine proteinases"/>
    <property type="match status" value="1"/>
</dbReference>
<dbReference type="InterPro" id="IPR013128">
    <property type="entry name" value="Peptidase_C1A"/>
</dbReference>
<dbReference type="GO" id="GO:0006508">
    <property type="term" value="P:proteolysis"/>
    <property type="evidence" value="ECO:0007669"/>
    <property type="project" value="UniProtKB-KW"/>
</dbReference>
<evidence type="ECO:0000256" key="1">
    <source>
        <dbReference type="ARBA" id="ARBA00008455"/>
    </source>
</evidence>
<keyword evidence="5" id="KW-1185">Reference proteome</keyword>
<dbReference type="SMART" id="SM00645">
    <property type="entry name" value="Pept_C1"/>
    <property type="match status" value="1"/>
</dbReference>
<dbReference type="InterPro" id="IPR038765">
    <property type="entry name" value="Papain-like_cys_pep_sf"/>
</dbReference>
<evidence type="ECO:0000313" key="4">
    <source>
        <dbReference type="EMBL" id="CDR33461.1"/>
    </source>
</evidence>
<dbReference type="RefSeq" id="WP_041016948.1">
    <property type="nucleotide sequence ID" value="NZ_CCEJ010000003.1"/>
</dbReference>
<name>A0A090CYH9_9BACT</name>
<dbReference type="Proteomes" id="UP000031552">
    <property type="component" value="Unassembled WGS sequence"/>
</dbReference>
<dbReference type="Gene3D" id="3.90.70.10">
    <property type="entry name" value="Cysteine proteinases"/>
    <property type="match status" value="1"/>
</dbReference>
<feature type="domain" description="Peptidase C1A papain C-terminal" evidence="3">
    <location>
        <begin position="39"/>
        <end position="246"/>
    </location>
</feature>
<evidence type="ECO:0000256" key="2">
    <source>
        <dbReference type="SAM" id="MobiDB-lite"/>
    </source>
</evidence>
<reference evidence="4" key="1">
    <citation type="submission" date="2013-12" db="EMBL/GenBank/DDBJ databases">
        <authorList>
            <person name="Linke B."/>
        </authorList>
    </citation>
    <scope>NUCLEOTIDE SEQUENCE [LARGE SCALE GENOMIC DNA]</scope>
    <source>
        <strain evidence="4">CRIB-18</strain>
    </source>
</reference>
<dbReference type="STRING" id="1437425.CSEC_0628"/>
<dbReference type="eggNOG" id="COG4870">
    <property type="taxonomic scope" value="Bacteria"/>
</dbReference>
<dbReference type="GO" id="GO:0008234">
    <property type="term" value="F:cysteine-type peptidase activity"/>
    <property type="evidence" value="ECO:0007669"/>
    <property type="project" value="InterPro"/>
</dbReference>
<evidence type="ECO:0000313" key="5">
    <source>
        <dbReference type="Proteomes" id="UP000031552"/>
    </source>
</evidence>
<dbReference type="EMBL" id="CCEJ010000003">
    <property type="protein sequence ID" value="CDR33461.1"/>
    <property type="molecule type" value="Genomic_DNA"/>
</dbReference>
<protein>
    <submittedName>
        <fullName evidence="4">Cysteine protease</fullName>
    </submittedName>
</protein>
<proteinExistence type="inferred from homology"/>
<dbReference type="PROSITE" id="PS00639">
    <property type="entry name" value="THIOL_PROTEASE_HIS"/>
    <property type="match status" value="1"/>
</dbReference>
<gene>
    <name evidence="4" type="ORF">CSEC_0628</name>
</gene>
<keyword evidence="4" id="KW-0645">Protease</keyword>
<keyword evidence="4" id="KW-0378">Hydrolase</keyword>
<sequence length="270" mass="30658">MGSSSVSTYSLGLLKEDFSTLSLQAEKVYNLKSSSASALPKSFDSTLDFFAVRDQKDQSACVAFTITKIAQNYEYYDTAKLTQYLSPQFVYNLRNNYPDEGMYITEALEQIQKYGLVLEAAYPYGNRIESLNSIPKKILNNGLKHKMGDMARITSLDGLKASIYHRKAGALLAFKVYNYSKYFWRPSSHDEFLGLHAVTAVGYDDERAEILIENSWGSDWGDDGFTKITYDEFKRHDYDDCVTFVDIEGSEPYETPDEEKSPKKKCCTLS</sequence>
<dbReference type="InterPro" id="IPR000668">
    <property type="entry name" value="Peptidase_C1A_C"/>
</dbReference>